<dbReference type="Proteomes" id="UP001295684">
    <property type="component" value="Unassembled WGS sequence"/>
</dbReference>
<evidence type="ECO:0000313" key="2">
    <source>
        <dbReference type="Proteomes" id="UP001295684"/>
    </source>
</evidence>
<comment type="caution">
    <text evidence="1">The sequence shown here is derived from an EMBL/GenBank/DDBJ whole genome shotgun (WGS) entry which is preliminary data.</text>
</comment>
<evidence type="ECO:0000313" key="1">
    <source>
        <dbReference type="EMBL" id="CAI2376990.1"/>
    </source>
</evidence>
<proteinExistence type="predicted"/>
<sequence length="281" mass="32728">MEAKSSAFSEISQIKEGCNKKEYWLFSKINYILQEEFKFGERDSKQNRLIDFARLEGFMKKASKFPIFCSFVHWDYIIFLNEGTYYKKQANKFFQKKFLRFNSLVIAYSNLPSQKCLRQCLPGKLCDLARNISLITEKVVLEGLVIHEKEFRSLLIASCNLKEFRFEFCTILNKNKRISENPKTKVKTILFYKTKVLNLLNNHTENPTGVNISSQSSISYSAEPLLGNLKNFRQVLNTIKSCVDASFLKKIEFKRCNVNPIHLEQWKGAHPELRTVNVTTS</sequence>
<dbReference type="AlphaFoldDB" id="A0AAD1XRH8"/>
<dbReference type="EMBL" id="CAMPGE010018585">
    <property type="protein sequence ID" value="CAI2376990.1"/>
    <property type="molecule type" value="Genomic_DNA"/>
</dbReference>
<protein>
    <submittedName>
        <fullName evidence="1">Uncharacterized protein</fullName>
    </submittedName>
</protein>
<accession>A0AAD1XRH8</accession>
<gene>
    <name evidence="1" type="ORF">ECRASSUSDP1_LOCUS18369</name>
</gene>
<organism evidence="1 2">
    <name type="scientific">Euplotes crassus</name>
    <dbReference type="NCBI Taxonomy" id="5936"/>
    <lineage>
        <taxon>Eukaryota</taxon>
        <taxon>Sar</taxon>
        <taxon>Alveolata</taxon>
        <taxon>Ciliophora</taxon>
        <taxon>Intramacronucleata</taxon>
        <taxon>Spirotrichea</taxon>
        <taxon>Hypotrichia</taxon>
        <taxon>Euplotida</taxon>
        <taxon>Euplotidae</taxon>
        <taxon>Moneuplotes</taxon>
    </lineage>
</organism>
<reference evidence="1" key="1">
    <citation type="submission" date="2023-07" db="EMBL/GenBank/DDBJ databases">
        <authorList>
            <consortium name="AG Swart"/>
            <person name="Singh M."/>
            <person name="Singh A."/>
            <person name="Seah K."/>
            <person name="Emmerich C."/>
        </authorList>
    </citation>
    <scope>NUCLEOTIDE SEQUENCE</scope>
    <source>
        <strain evidence="1">DP1</strain>
    </source>
</reference>
<keyword evidence="2" id="KW-1185">Reference proteome</keyword>
<name>A0AAD1XRH8_EUPCR</name>